<evidence type="ECO:0008006" key="3">
    <source>
        <dbReference type="Google" id="ProtNLM"/>
    </source>
</evidence>
<keyword evidence="2" id="KW-1185">Reference proteome</keyword>
<reference evidence="1" key="1">
    <citation type="submission" date="2023-05" db="EMBL/GenBank/DDBJ databases">
        <authorList>
            <person name="Stuckert A."/>
        </authorList>
    </citation>
    <scope>NUCLEOTIDE SEQUENCE</scope>
</reference>
<protein>
    <recommendedName>
        <fullName evidence="3">Arginine vasotocin receptor</fullName>
    </recommendedName>
</protein>
<sequence length="64" mass="6983">CSQSAQRGDRRCAVSLGHSGSPIHGKSQRCRLGHVISCVQLQLITCKQGNAGYQHFSPHELSEH</sequence>
<proteinExistence type="predicted"/>
<feature type="non-terminal residue" evidence="1">
    <location>
        <position position="1"/>
    </location>
</feature>
<dbReference type="EMBL" id="CATNWA010017314">
    <property type="protein sequence ID" value="CAI9599514.1"/>
    <property type="molecule type" value="Genomic_DNA"/>
</dbReference>
<gene>
    <name evidence="1" type="ORF">SPARVUS_LOCUS12611721</name>
</gene>
<organism evidence="1 2">
    <name type="scientific">Staurois parvus</name>
    <dbReference type="NCBI Taxonomy" id="386267"/>
    <lineage>
        <taxon>Eukaryota</taxon>
        <taxon>Metazoa</taxon>
        <taxon>Chordata</taxon>
        <taxon>Craniata</taxon>
        <taxon>Vertebrata</taxon>
        <taxon>Euteleostomi</taxon>
        <taxon>Amphibia</taxon>
        <taxon>Batrachia</taxon>
        <taxon>Anura</taxon>
        <taxon>Neobatrachia</taxon>
        <taxon>Ranoidea</taxon>
        <taxon>Ranidae</taxon>
        <taxon>Staurois</taxon>
    </lineage>
</organism>
<evidence type="ECO:0000313" key="2">
    <source>
        <dbReference type="Proteomes" id="UP001162483"/>
    </source>
</evidence>
<evidence type="ECO:0000313" key="1">
    <source>
        <dbReference type="EMBL" id="CAI9599514.1"/>
    </source>
</evidence>
<name>A0ABN9FRD3_9NEOB</name>
<dbReference type="Proteomes" id="UP001162483">
    <property type="component" value="Unassembled WGS sequence"/>
</dbReference>
<accession>A0ABN9FRD3</accession>
<comment type="caution">
    <text evidence="1">The sequence shown here is derived from an EMBL/GenBank/DDBJ whole genome shotgun (WGS) entry which is preliminary data.</text>
</comment>